<gene>
    <name evidence="1" type="ORF">KQJ23_15635</name>
</gene>
<evidence type="ECO:0000313" key="2">
    <source>
        <dbReference type="Proteomes" id="UP000743001"/>
    </source>
</evidence>
<sequence>MKLNHDCVRDLLLTIEETLPLDAMALTTGLHQHENLSKYEYAEIVYCVSKLREAGYIETIGQDLISPVGRVIKVRGLTYTGHLFLDNIRDNKVWRTVKRQAATLASVSMNMLTSLAESTVKQMLGLGIN</sequence>
<accession>A0ABS6FVU3</accession>
<protein>
    <submittedName>
        <fullName evidence="1">DUF2513 domain-containing protein</fullName>
    </submittedName>
</protein>
<organism evidence="1 2">
    <name type="scientific">Paenibacillus brevis</name>
    <dbReference type="NCBI Taxonomy" id="2841508"/>
    <lineage>
        <taxon>Bacteria</taxon>
        <taxon>Bacillati</taxon>
        <taxon>Bacillota</taxon>
        <taxon>Bacilli</taxon>
        <taxon>Bacillales</taxon>
        <taxon>Paenibacillaceae</taxon>
        <taxon>Paenibacillus</taxon>
    </lineage>
</organism>
<name>A0ABS6FVU3_9BACL</name>
<dbReference type="RefSeq" id="WP_216479812.1">
    <property type="nucleotide sequence ID" value="NZ_JAHLQJ010000013.1"/>
</dbReference>
<proteinExistence type="predicted"/>
<comment type="caution">
    <text evidence="1">The sequence shown here is derived from an EMBL/GenBank/DDBJ whole genome shotgun (WGS) entry which is preliminary data.</text>
</comment>
<keyword evidence="2" id="KW-1185">Reference proteome</keyword>
<evidence type="ECO:0000313" key="1">
    <source>
        <dbReference type="EMBL" id="MBU5673260.1"/>
    </source>
</evidence>
<dbReference type="EMBL" id="JAHLQJ010000013">
    <property type="protein sequence ID" value="MBU5673260.1"/>
    <property type="molecule type" value="Genomic_DNA"/>
</dbReference>
<dbReference type="Pfam" id="PF10711">
    <property type="entry name" value="DUF2513"/>
    <property type="match status" value="1"/>
</dbReference>
<dbReference type="Proteomes" id="UP000743001">
    <property type="component" value="Unassembled WGS sequence"/>
</dbReference>
<reference evidence="1 2" key="1">
    <citation type="submission" date="2021-06" db="EMBL/GenBank/DDBJ databases">
        <authorList>
            <person name="Sun Q."/>
            <person name="Li D."/>
        </authorList>
    </citation>
    <scope>NUCLEOTIDE SEQUENCE [LARGE SCALE GENOMIC DNA]</scope>
    <source>
        <strain evidence="1 2">MSJ-6</strain>
    </source>
</reference>
<dbReference type="InterPro" id="IPR019650">
    <property type="entry name" value="DUF2513"/>
</dbReference>